<dbReference type="OrthoDB" id="153047at2"/>
<dbReference type="Proteomes" id="UP000281498">
    <property type="component" value="Unassembled WGS sequence"/>
</dbReference>
<gene>
    <name evidence="4" type="ORF">CR203_15945</name>
</gene>
<dbReference type="GO" id="GO:0003677">
    <property type="term" value="F:DNA binding"/>
    <property type="evidence" value="ECO:0007669"/>
    <property type="project" value="UniProtKB-UniRule"/>
</dbReference>
<reference evidence="4 5" key="1">
    <citation type="submission" date="2017-10" db="EMBL/GenBank/DDBJ databases">
        <title>Bacillus sp. nov., a halophilic bacterium isolated from a Keqin Lake.</title>
        <authorList>
            <person name="Wang H."/>
        </authorList>
    </citation>
    <scope>NUCLEOTIDE SEQUENCE [LARGE SCALE GENOMIC DNA]</scope>
    <source>
        <strain evidence="4 5">KCTC 13187</strain>
    </source>
</reference>
<dbReference type="Gene3D" id="1.10.357.10">
    <property type="entry name" value="Tetracycline Repressor, domain 2"/>
    <property type="match status" value="1"/>
</dbReference>
<dbReference type="InterPro" id="IPR049445">
    <property type="entry name" value="TetR_SbtR-like_C"/>
</dbReference>
<dbReference type="EMBL" id="PDOE01000007">
    <property type="protein sequence ID" value="RKL66381.1"/>
    <property type="molecule type" value="Genomic_DNA"/>
</dbReference>
<dbReference type="InterPro" id="IPR001647">
    <property type="entry name" value="HTH_TetR"/>
</dbReference>
<evidence type="ECO:0000256" key="2">
    <source>
        <dbReference type="PROSITE-ProRule" id="PRU00335"/>
    </source>
</evidence>
<feature type="DNA-binding region" description="H-T-H motif" evidence="2">
    <location>
        <begin position="29"/>
        <end position="48"/>
    </location>
</feature>
<dbReference type="AlphaFoldDB" id="A0A3A9K7R2"/>
<protein>
    <recommendedName>
        <fullName evidence="3">HTH tetR-type domain-containing protein</fullName>
    </recommendedName>
</protein>
<proteinExistence type="predicted"/>
<evidence type="ECO:0000313" key="5">
    <source>
        <dbReference type="Proteomes" id="UP000281498"/>
    </source>
</evidence>
<dbReference type="RefSeq" id="WP_110939163.1">
    <property type="nucleotide sequence ID" value="NZ_KZ614148.1"/>
</dbReference>
<feature type="domain" description="HTH tetR-type" evidence="3">
    <location>
        <begin position="6"/>
        <end position="66"/>
    </location>
</feature>
<evidence type="ECO:0000313" key="4">
    <source>
        <dbReference type="EMBL" id="RKL66381.1"/>
    </source>
</evidence>
<dbReference type="PRINTS" id="PR00455">
    <property type="entry name" value="HTHTETR"/>
</dbReference>
<dbReference type="Pfam" id="PF00440">
    <property type="entry name" value="TetR_N"/>
    <property type="match status" value="1"/>
</dbReference>
<name>A0A3A9K7R2_9BACI</name>
<sequence length="185" mass="21408">MSRKKTIDQAMLFKETEKLIMESGYSGFHFKALSARLGVARSTIYNYYTKKEELVTDYMVHLLENAVAQMDNVDQEEEPVKELIRLWSKYANMHQMLQIMPYIDKKASPAVEENTKKMFGLFIKMKAKIEATLKAGQMKGVVRDDIHMKTIVGLVMSTVQIPVHHETLDEWVNEVYQLLMSGLKK</sequence>
<dbReference type="SUPFAM" id="SSF46689">
    <property type="entry name" value="Homeodomain-like"/>
    <property type="match status" value="1"/>
</dbReference>
<dbReference type="Pfam" id="PF21597">
    <property type="entry name" value="TetR_C_43"/>
    <property type="match status" value="1"/>
</dbReference>
<keyword evidence="5" id="KW-1185">Reference proteome</keyword>
<organism evidence="4 5">
    <name type="scientific">Salipaludibacillus neizhouensis</name>
    <dbReference type="NCBI Taxonomy" id="885475"/>
    <lineage>
        <taxon>Bacteria</taxon>
        <taxon>Bacillati</taxon>
        <taxon>Bacillota</taxon>
        <taxon>Bacilli</taxon>
        <taxon>Bacillales</taxon>
        <taxon>Bacillaceae</taxon>
    </lineage>
</organism>
<comment type="caution">
    <text evidence="4">The sequence shown here is derived from an EMBL/GenBank/DDBJ whole genome shotgun (WGS) entry which is preliminary data.</text>
</comment>
<evidence type="ECO:0000256" key="1">
    <source>
        <dbReference type="ARBA" id="ARBA00023125"/>
    </source>
</evidence>
<keyword evidence="1 2" id="KW-0238">DNA-binding</keyword>
<evidence type="ECO:0000259" key="3">
    <source>
        <dbReference type="PROSITE" id="PS50977"/>
    </source>
</evidence>
<dbReference type="PROSITE" id="PS50977">
    <property type="entry name" value="HTH_TETR_2"/>
    <property type="match status" value="1"/>
</dbReference>
<dbReference type="InterPro" id="IPR009057">
    <property type="entry name" value="Homeodomain-like_sf"/>
</dbReference>
<accession>A0A3A9K7R2</accession>